<dbReference type="Proteomes" id="UP001363622">
    <property type="component" value="Unassembled WGS sequence"/>
</dbReference>
<sequence>MFTVAIWQFNVSLCLSVSSKRLGEPEELPDPQPCFGAPDVMSAAGWGSQGDGVTRPCLLSHPNNREQCQLESRDNWHEYEWRQRVAASGREAGGGTQIRLRILRGVWQGHG</sequence>
<accession>A0ABR1KPT1</accession>
<keyword evidence="1" id="KW-0732">Signal</keyword>
<dbReference type="EMBL" id="JBBPHU010000004">
    <property type="protein sequence ID" value="KAK7518919.1"/>
    <property type="molecule type" value="Genomic_DNA"/>
</dbReference>
<proteinExistence type="predicted"/>
<reference evidence="2 3" key="1">
    <citation type="submission" date="2024-04" db="EMBL/GenBank/DDBJ databases">
        <title>Phyllosticta paracitricarpa is synonymous to the EU quarantine fungus P. citricarpa based on phylogenomic analyses.</title>
        <authorList>
            <consortium name="Lawrence Berkeley National Laboratory"/>
            <person name="Van Ingen-Buijs V.A."/>
            <person name="Van Westerhoven A.C."/>
            <person name="Haridas S."/>
            <person name="Skiadas P."/>
            <person name="Martin F."/>
            <person name="Groenewald J.Z."/>
            <person name="Crous P.W."/>
            <person name="Seidl M.F."/>
        </authorList>
    </citation>
    <scope>NUCLEOTIDE SEQUENCE [LARGE SCALE GENOMIC DNA]</scope>
    <source>
        <strain evidence="2 3">CBS 123371</strain>
    </source>
</reference>
<protein>
    <submittedName>
        <fullName evidence="2">Uncharacterized protein</fullName>
    </submittedName>
</protein>
<organism evidence="2 3">
    <name type="scientific">Phyllosticta citriasiana</name>
    <dbReference type="NCBI Taxonomy" id="595635"/>
    <lineage>
        <taxon>Eukaryota</taxon>
        <taxon>Fungi</taxon>
        <taxon>Dikarya</taxon>
        <taxon>Ascomycota</taxon>
        <taxon>Pezizomycotina</taxon>
        <taxon>Dothideomycetes</taxon>
        <taxon>Dothideomycetes incertae sedis</taxon>
        <taxon>Botryosphaeriales</taxon>
        <taxon>Phyllostictaceae</taxon>
        <taxon>Phyllosticta</taxon>
    </lineage>
</organism>
<feature type="signal peptide" evidence="1">
    <location>
        <begin position="1"/>
        <end position="16"/>
    </location>
</feature>
<evidence type="ECO:0000313" key="2">
    <source>
        <dbReference type="EMBL" id="KAK7518919.1"/>
    </source>
</evidence>
<feature type="chain" id="PRO_5047363742" evidence="1">
    <location>
        <begin position="17"/>
        <end position="111"/>
    </location>
</feature>
<evidence type="ECO:0000313" key="3">
    <source>
        <dbReference type="Proteomes" id="UP001363622"/>
    </source>
</evidence>
<comment type="caution">
    <text evidence="2">The sequence shown here is derived from an EMBL/GenBank/DDBJ whole genome shotgun (WGS) entry which is preliminary data.</text>
</comment>
<evidence type="ECO:0000256" key="1">
    <source>
        <dbReference type="SAM" id="SignalP"/>
    </source>
</evidence>
<gene>
    <name evidence="2" type="ORF">IWZ03DRAFT_374980</name>
</gene>
<keyword evidence="3" id="KW-1185">Reference proteome</keyword>
<name>A0ABR1KPT1_9PEZI</name>